<name>A0A0D0TDE7_CRYGA</name>
<dbReference type="OrthoDB" id="10317956at2759"/>
<feature type="non-terminal residue" evidence="1">
    <location>
        <position position="32"/>
    </location>
</feature>
<organism evidence="1">
    <name type="scientific">Cryptococcus bacillisporus CA1280</name>
    <dbReference type="NCBI Taxonomy" id="1296109"/>
    <lineage>
        <taxon>Eukaryota</taxon>
        <taxon>Fungi</taxon>
        <taxon>Dikarya</taxon>
        <taxon>Basidiomycota</taxon>
        <taxon>Agaricomycotina</taxon>
        <taxon>Tremellomycetes</taxon>
        <taxon>Tremellales</taxon>
        <taxon>Cryptococcaceae</taxon>
        <taxon>Cryptococcus</taxon>
        <taxon>Cryptococcus gattii species complex</taxon>
    </lineage>
</organism>
<sequence length="32" mass="3896">MPIARARRTWVGRNEFTEHEERHEALGEHGHW</sequence>
<evidence type="ECO:0000313" key="1">
    <source>
        <dbReference type="EMBL" id="KIR44352.1"/>
    </source>
</evidence>
<dbReference type="EMBL" id="KN848002">
    <property type="protein sequence ID" value="KIR44352.1"/>
    <property type="molecule type" value="Genomic_DNA"/>
</dbReference>
<dbReference type="AlphaFoldDB" id="A0A0D0TDE7"/>
<protein>
    <submittedName>
        <fullName evidence="1">Uncharacterized protein</fullName>
    </submittedName>
</protein>
<proteinExistence type="predicted"/>
<dbReference type="HOGENOM" id="CLU_3406357_0_0_1"/>
<gene>
    <name evidence="1" type="ORF">I312_06437</name>
</gene>
<reference evidence="1" key="1">
    <citation type="submission" date="2015-01" db="EMBL/GenBank/DDBJ databases">
        <title>The Genome Sequence of Cryptococcus gattii CA1280.</title>
        <authorList>
            <consortium name="The Broad Institute Genomics Platform"/>
            <person name="Cuomo C."/>
            <person name="Litvintseva A."/>
            <person name="Chen Y."/>
            <person name="Heitman J."/>
            <person name="Sun S."/>
            <person name="Springer D."/>
            <person name="Dromer F."/>
            <person name="Young S."/>
            <person name="Zeng Q."/>
            <person name="Gargeya S."/>
            <person name="Abouelleil A."/>
            <person name="Alvarado L."/>
            <person name="Chapman S.B."/>
            <person name="Gainer-Dewar J."/>
            <person name="Goldberg J."/>
            <person name="Griggs A."/>
            <person name="Gujja S."/>
            <person name="Hansen M."/>
            <person name="Howarth C."/>
            <person name="Imamovic A."/>
            <person name="Larimer J."/>
            <person name="Murphy C."/>
            <person name="Naylor J."/>
            <person name="Pearson M."/>
            <person name="Priest M."/>
            <person name="Roberts A."/>
            <person name="Saif S."/>
            <person name="Shea T."/>
            <person name="Sykes S."/>
            <person name="Wortman J."/>
            <person name="Nusbaum C."/>
            <person name="Birren B."/>
        </authorList>
    </citation>
    <scope>NUCLEOTIDE SEQUENCE [LARGE SCALE GENOMIC DNA]</scope>
    <source>
        <strain evidence="1">CA1280</strain>
    </source>
</reference>
<accession>A0A0D0TDE7</accession>